<dbReference type="PANTHER" id="PTHR34104">
    <property type="entry name" value="TRANSMEMBRANE PROTEIN 254"/>
    <property type="match status" value="1"/>
</dbReference>
<feature type="transmembrane region" description="Helical" evidence="6">
    <location>
        <begin position="83"/>
        <end position="102"/>
    </location>
</feature>
<organism evidence="7 8">
    <name type="scientific">Oryzias melastigma</name>
    <name type="common">Marine medaka</name>
    <dbReference type="NCBI Taxonomy" id="30732"/>
    <lineage>
        <taxon>Eukaryota</taxon>
        <taxon>Metazoa</taxon>
        <taxon>Chordata</taxon>
        <taxon>Craniata</taxon>
        <taxon>Vertebrata</taxon>
        <taxon>Euteleostomi</taxon>
        <taxon>Actinopterygii</taxon>
        <taxon>Neopterygii</taxon>
        <taxon>Teleostei</taxon>
        <taxon>Neoteleostei</taxon>
        <taxon>Acanthomorphata</taxon>
        <taxon>Ovalentaria</taxon>
        <taxon>Atherinomorphae</taxon>
        <taxon>Beloniformes</taxon>
        <taxon>Adrianichthyidae</taxon>
        <taxon>Oryziinae</taxon>
        <taxon>Oryzias</taxon>
    </lineage>
</organism>
<evidence type="ECO:0000313" key="7">
    <source>
        <dbReference type="Ensembl" id="ENSOMEP00000022341.1"/>
    </source>
</evidence>
<evidence type="ECO:0000256" key="5">
    <source>
        <dbReference type="ARBA" id="ARBA00034834"/>
    </source>
</evidence>
<dbReference type="PANTHER" id="PTHR34104:SF3">
    <property type="entry name" value="TRANSMEMBRANE PROTEIN 254"/>
    <property type="match status" value="1"/>
</dbReference>
<accession>A0A3B3CXJ3</accession>
<dbReference type="PaxDb" id="30732-ENSOMEP00000022341"/>
<protein>
    <recommendedName>
        <fullName evidence="5">Transmembrane protein 254</fullName>
    </recommendedName>
</protein>
<evidence type="ECO:0000256" key="4">
    <source>
        <dbReference type="ARBA" id="ARBA00023136"/>
    </source>
</evidence>
<comment type="subcellular location">
    <subcellularLocation>
        <location evidence="1">Membrane</location>
        <topology evidence="1">Multi-pass membrane protein</topology>
    </subcellularLocation>
</comment>
<feature type="transmembrane region" description="Helical" evidence="6">
    <location>
        <begin position="163"/>
        <end position="181"/>
    </location>
</feature>
<dbReference type="Pfam" id="PF14934">
    <property type="entry name" value="TMEM254"/>
    <property type="match status" value="1"/>
</dbReference>
<evidence type="ECO:0000256" key="6">
    <source>
        <dbReference type="SAM" id="Phobius"/>
    </source>
</evidence>
<dbReference type="Ensembl" id="ENSOMET00000015002.1">
    <property type="protein sequence ID" value="ENSOMEP00000022341.1"/>
    <property type="gene ID" value="ENSOMEG00000001836.1"/>
</dbReference>
<name>A0A3B3CXJ3_ORYME</name>
<keyword evidence="3 6" id="KW-1133">Transmembrane helix</keyword>
<dbReference type="STRING" id="30732.ENSOMEP00000022341"/>
<evidence type="ECO:0000313" key="8">
    <source>
        <dbReference type="Proteomes" id="UP000261560"/>
    </source>
</evidence>
<evidence type="ECO:0000256" key="1">
    <source>
        <dbReference type="ARBA" id="ARBA00004141"/>
    </source>
</evidence>
<dbReference type="Proteomes" id="UP000261560">
    <property type="component" value="Unplaced"/>
</dbReference>
<dbReference type="AlphaFoldDB" id="A0A3B3CXJ3"/>
<dbReference type="GO" id="GO:0016020">
    <property type="term" value="C:membrane"/>
    <property type="evidence" value="ECO:0007669"/>
    <property type="project" value="UniProtKB-SubCell"/>
</dbReference>
<proteinExistence type="predicted"/>
<keyword evidence="8" id="KW-1185">Reference proteome</keyword>
<keyword evidence="2 6" id="KW-0812">Transmembrane</keyword>
<keyword evidence="4 6" id="KW-0472">Membrane</keyword>
<dbReference type="OMA" id="FHWFIQT"/>
<sequence length="191" mass="20942">MIMILKKSFDPFNFQNLVKNSNSHNIESPVSQRGTARICPGPLGSSLPSFRCGGTVTFGGGTGASAAAMAGADGSAFFRRTSLFWMLTVTLSVAYFTFMVFAPEKIPFQSLGVFGSFCRHLVENYAGLMHKGWWAAFAVHVFEAGVSLRVCSNKGISNSGIRFLWFVQTFLFGFASLGLLLKYNPQRPKQR</sequence>
<dbReference type="InterPro" id="IPR028110">
    <property type="entry name" value="TMEM254"/>
</dbReference>
<evidence type="ECO:0000256" key="2">
    <source>
        <dbReference type="ARBA" id="ARBA00022692"/>
    </source>
</evidence>
<evidence type="ECO:0000256" key="3">
    <source>
        <dbReference type="ARBA" id="ARBA00022989"/>
    </source>
</evidence>
<dbReference type="GeneTree" id="ENSGT00390000016042"/>
<reference evidence="7" key="2">
    <citation type="submission" date="2025-09" db="UniProtKB">
        <authorList>
            <consortium name="Ensembl"/>
        </authorList>
    </citation>
    <scope>IDENTIFICATION</scope>
</reference>
<reference evidence="7" key="1">
    <citation type="submission" date="2025-08" db="UniProtKB">
        <authorList>
            <consortium name="Ensembl"/>
        </authorList>
    </citation>
    <scope>IDENTIFICATION</scope>
</reference>